<feature type="region of interest" description="Disordered" evidence="1">
    <location>
        <begin position="300"/>
        <end position="341"/>
    </location>
</feature>
<accession>A0A8J3SAI0</accession>
<evidence type="ECO:0000256" key="2">
    <source>
        <dbReference type="SAM" id="Phobius"/>
    </source>
</evidence>
<dbReference type="EMBL" id="BOOI01000075">
    <property type="protein sequence ID" value="GIH88119.1"/>
    <property type="molecule type" value="Genomic_DNA"/>
</dbReference>
<keyword evidence="4" id="KW-1185">Reference proteome</keyword>
<keyword evidence="2" id="KW-1133">Transmembrane helix</keyword>
<evidence type="ECO:0000256" key="1">
    <source>
        <dbReference type="SAM" id="MobiDB-lite"/>
    </source>
</evidence>
<feature type="transmembrane region" description="Helical" evidence="2">
    <location>
        <begin position="47"/>
        <end position="65"/>
    </location>
</feature>
<dbReference type="RefSeq" id="WP_068922527.1">
    <property type="nucleotide sequence ID" value="NZ_BMQP01000049.1"/>
</dbReference>
<reference evidence="3" key="1">
    <citation type="submission" date="2021-01" db="EMBL/GenBank/DDBJ databases">
        <title>Whole genome shotgun sequence of Planobispora rosea NBRC 15558.</title>
        <authorList>
            <person name="Komaki H."/>
            <person name="Tamura T."/>
        </authorList>
    </citation>
    <scope>NUCLEOTIDE SEQUENCE</scope>
    <source>
        <strain evidence="3">NBRC 15558</strain>
    </source>
</reference>
<comment type="caution">
    <text evidence="3">The sequence shown here is derived from an EMBL/GenBank/DDBJ whole genome shotgun (WGS) entry which is preliminary data.</text>
</comment>
<keyword evidence="2" id="KW-0812">Transmembrane</keyword>
<evidence type="ECO:0000313" key="3">
    <source>
        <dbReference type="EMBL" id="GIH88119.1"/>
    </source>
</evidence>
<sequence>MSDDDIDRRFNELAAQIDAGERKRMTRAARQAWAAQPRNRRRRRRRIAAAVTAVAVAAAGGVVAYRPDLLEGVATAFSGRLPGEMIAAEGPVPEETTPVDVEPVKVSPFEGSPAIDYPDGIKGLAMPPAKAVGGLSAKDVATALKRTGDLLKASNLDRRILFKAGHKPFSKLLHPQIREWFLKNLDRRKPGKDGFNTRYWLTSFAPRTAEPVTDVIKVRGRTKVSSFKSRGRTGARIEVNYLFVYAVQRPGQPYTAMRVVAHNRGRIEVYRENGELVLWIRDWNNGGTAGARCDVDDGFIHPAYEDSPEDREAAEATGAPVDPYDLEDDPEEEGCRLTTGT</sequence>
<keyword evidence="2" id="KW-0472">Membrane</keyword>
<name>A0A8J3SAI0_PLARO</name>
<dbReference type="AlphaFoldDB" id="A0A8J3SAI0"/>
<dbReference type="Proteomes" id="UP000655044">
    <property type="component" value="Unassembled WGS sequence"/>
</dbReference>
<dbReference type="OrthoDB" id="3419910at2"/>
<gene>
    <name evidence="3" type="ORF">Pro02_65270</name>
</gene>
<evidence type="ECO:0000313" key="4">
    <source>
        <dbReference type="Proteomes" id="UP000655044"/>
    </source>
</evidence>
<organism evidence="3 4">
    <name type="scientific">Planobispora rosea</name>
    <dbReference type="NCBI Taxonomy" id="35762"/>
    <lineage>
        <taxon>Bacteria</taxon>
        <taxon>Bacillati</taxon>
        <taxon>Actinomycetota</taxon>
        <taxon>Actinomycetes</taxon>
        <taxon>Streptosporangiales</taxon>
        <taxon>Streptosporangiaceae</taxon>
        <taxon>Planobispora</taxon>
    </lineage>
</organism>
<proteinExistence type="predicted"/>
<protein>
    <submittedName>
        <fullName evidence="3">Uncharacterized protein</fullName>
    </submittedName>
</protein>